<dbReference type="Proteomes" id="UP000237682">
    <property type="component" value="Unassembled WGS sequence"/>
</dbReference>
<sequence length="697" mass="78359">MVEDLRQRRPDVWWRALCARDLCHWDFQVLRLLGGAEVAVNRMDDKPFIALRLVGIPHLTVTGEGVFPAKGYVLVAMLLLAGNRRMSRQAVAALLWDDAPEEKALTNLRQLLVRIHRTWPYADPLVETSGPHLAAGPGADRTDLHTILRLAKSGVLAERVQAVLLAKGDFLDSIDSGGTELSQWFRSERERFRRIVLTLASEVLVEMTRYGRAPEREIDLIGEVMLTLEPEREESYRALIEAYGRNGNIPAVHRVHAGLTDMLHREFGAEPRPQTLATLRRVLASAPQPRVQVTGEASHAVDERPVLASSAASRLPGLPRVALFPPRPIPGRTLDPLHRALIEDVANDLSRHRTFAVLAPHSSFHVADTGESRRFASLRSAYLITGFMVPASERMALRLTRQPDEEIVWAAEYLVSPERLALSFRLITRQIAATLANEIERDQLDRARADPKPAAYCHYLEGQARLHSFDLARLRRARAEFKLATEEDGDFAPSRARIAQTLQLEWLMLGGTDPSLLNQARAEADLAMKIDPGHGTGHWMSAVVALYQHDFDYTAEKFMEAEVLNPHSADLLVHHADALSHLGEPELGWERFQRALELNPFPPDYYWWFGASIAIRRRRFEEAIELCARMENDESAIRVLAMCHGFVGDTAMARHYGRRVMDTYPGMTALDLASLAPDRRREDIEFCAQGLRLAGLS</sequence>
<dbReference type="InterPro" id="IPR036388">
    <property type="entry name" value="WH-like_DNA-bd_sf"/>
</dbReference>
<protein>
    <submittedName>
        <fullName evidence="2">SARP family transcriptional regulator</fullName>
    </submittedName>
</protein>
<evidence type="ECO:0000313" key="2">
    <source>
        <dbReference type="EMBL" id="PRH88924.1"/>
    </source>
</evidence>
<name>A0A2S9QHV2_9HYPH</name>
<dbReference type="Gene3D" id="1.25.40.10">
    <property type="entry name" value="Tetratricopeptide repeat domain"/>
    <property type="match status" value="2"/>
</dbReference>
<dbReference type="OrthoDB" id="54411at2"/>
<evidence type="ECO:0000313" key="3">
    <source>
        <dbReference type="Proteomes" id="UP000237682"/>
    </source>
</evidence>
<evidence type="ECO:0000259" key="1">
    <source>
        <dbReference type="SMART" id="SM01043"/>
    </source>
</evidence>
<dbReference type="PANTHER" id="PTHR35807:SF3">
    <property type="entry name" value="BLL5740 PROTEIN"/>
    <property type="match status" value="1"/>
</dbReference>
<organism evidence="2 3">
    <name type="scientific">Labrys okinawensis</name>
    <dbReference type="NCBI Taxonomy" id="346911"/>
    <lineage>
        <taxon>Bacteria</taxon>
        <taxon>Pseudomonadati</taxon>
        <taxon>Pseudomonadota</taxon>
        <taxon>Alphaproteobacteria</taxon>
        <taxon>Hyphomicrobiales</taxon>
        <taxon>Xanthobacteraceae</taxon>
        <taxon>Labrys</taxon>
    </lineage>
</organism>
<dbReference type="AlphaFoldDB" id="A0A2S9QHV2"/>
<accession>A0A2S9QHV2</accession>
<dbReference type="SUPFAM" id="SSF48452">
    <property type="entry name" value="TPR-like"/>
    <property type="match status" value="2"/>
</dbReference>
<feature type="domain" description="Bacterial transcriptional activator" evidence="1">
    <location>
        <begin position="142"/>
        <end position="283"/>
    </location>
</feature>
<dbReference type="InterPro" id="IPR005158">
    <property type="entry name" value="BTAD"/>
</dbReference>
<dbReference type="Pfam" id="PF03704">
    <property type="entry name" value="BTAD"/>
    <property type="match status" value="1"/>
</dbReference>
<keyword evidence="3" id="KW-1185">Reference proteome</keyword>
<dbReference type="Gene3D" id="1.10.10.10">
    <property type="entry name" value="Winged helix-like DNA-binding domain superfamily/Winged helix DNA-binding domain"/>
    <property type="match status" value="1"/>
</dbReference>
<dbReference type="PANTHER" id="PTHR35807">
    <property type="entry name" value="TRANSCRIPTIONAL REGULATOR REDD-RELATED"/>
    <property type="match status" value="1"/>
</dbReference>
<dbReference type="InterPro" id="IPR051677">
    <property type="entry name" value="AfsR-DnrI-RedD_regulator"/>
</dbReference>
<dbReference type="InterPro" id="IPR011990">
    <property type="entry name" value="TPR-like_helical_dom_sf"/>
</dbReference>
<dbReference type="EMBL" id="PUEJ01000002">
    <property type="protein sequence ID" value="PRH88924.1"/>
    <property type="molecule type" value="Genomic_DNA"/>
</dbReference>
<comment type="caution">
    <text evidence="2">The sequence shown here is derived from an EMBL/GenBank/DDBJ whole genome shotgun (WGS) entry which is preliminary data.</text>
</comment>
<reference evidence="2 3" key="1">
    <citation type="submission" date="2018-02" db="EMBL/GenBank/DDBJ databases">
        <title>Whole genome sequencing of endophytic bacterium.</title>
        <authorList>
            <person name="Eedara R."/>
            <person name="Podile A.R."/>
        </authorList>
    </citation>
    <scope>NUCLEOTIDE SEQUENCE [LARGE SCALE GENOMIC DNA]</scope>
    <source>
        <strain evidence="2 3">RP1T</strain>
    </source>
</reference>
<proteinExistence type="predicted"/>
<dbReference type="SMART" id="SM01043">
    <property type="entry name" value="BTAD"/>
    <property type="match status" value="1"/>
</dbReference>
<gene>
    <name evidence="2" type="ORF">C5L14_06850</name>
</gene>